<gene>
    <name evidence="2" type="ORF">AVEN_221332_1</name>
</gene>
<evidence type="ECO:0000313" key="2">
    <source>
        <dbReference type="EMBL" id="GBL85113.1"/>
    </source>
</evidence>
<comment type="caution">
    <text evidence="2">The sequence shown here is derived from an EMBL/GenBank/DDBJ whole genome shotgun (WGS) entry which is preliminary data.</text>
</comment>
<feature type="compositionally biased region" description="Polar residues" evidence="1">
    <location>
        <begin position="48"/>
        <end position="62"/>
    </location>
</feature>
<sequence length="100" mass="11325">MSVNSRTSKEASRRTEISAQFLRDVVDCICVMGTVLLVEFRQAINPQQRNPQLNQVQESARPQKTIGERLMVKEESAASVGTRPWTPEGRSLTLYIVFML</sequence>
<dbReference type="Proteomes" id="UP000499080">
    <property type="component" value="Unassembled WGS sequence"/>
</dbReference>
<proteinExistence type="predicted"/>
<organism evidence="2 3">
    <name type="scientific">Araneus ventricosus</name>
    <name type="common">Orbweaver spider</name>
    <name type="synonym">Epeira ventricosa</name>
    <dbReference type="NCBI Taxonomy" id="182803"/>
    <lineage>
        <taxon>Eukaryota</taxon>
        <taxon>Metazoa</taxon>
        <taxon>Ecdysozoa</taxon>
        <taxon>Arthropoda</taxon>
        <taxon>Chelicerata</taxon>
        <taxon>Arachnida</taxon>
        <taxon>Araneae</taxon>
        <taxon>Araneomorphae</taxon>
        <taxon>Entelegynae</taxon>
        <taxon>Araneoidea</taxon>
        <taxon>Araneidae</taxon>
        <taxon>Araneus</taxon>
    </lineage>
</organism>
<protein>
    <submittedName>
        <fullName evidence="2">Uncharacterized protein</fullName>
    </submittedName>
</protein>
<dbReference type="AlphaFoldDB" id="A0A4Y2AZ84"/>
<name>A0A4Y2AZ84_ARAVE</name>
<evidence type="ECO:0000256" key="1">
    <source>
        <dbReference type="SAM" id="MobiDB-lite"/>
    </source>
</evidence>
<keyword evidence="3" id="KW-1185">Reference proteome</keyword>
<reference evidence="2 3" key="1">
    <citation type="journal article" date="2019" name="Sci. Rep.">
        <title>Orb-weaving spider Araneus ventricosus genome elucidates the spidroin gene catalogue.</title>
        <authorList>
            <person name="Kono N."/>
            <person name="Nakamura H."/>
            <person name="Ohtoshi R."/>
            <person name="Moran D.A.P."/>
            <person name="Shinohara A."/>
            <person name="Yoshida Y."/>
            <person name="Fujiwara M."/>
            <person name="Mori M."/>
            <person name="Tomita M."/>
            <person name="Arakawa K."/>
        </authorList>
    </citation>
    <scope>NUCLEOTIDE SEQUENCE [LARGE SCALE GENOMIC DNA]</scope>
</reference>
<accession>A0A4Y2AZ84</accession>
<feature type="region of interest" description="Disordered" evidence="1">
    <location>
        <begin position="48"/>
        <end position="67"/>
    </location>
</feature>
<dbReference type="EMBL" id="BGPR01000041">
    <property type="protein sequence ID" value="GBL85113.1"/>
    <property type="molecule type" value="Genomic_DNA"/>
</dbReference>
<evidence type="ECO:0000313" key="3">
    <source>
        <dbReference type="Proteomes" id="UP000499080"/>
    </source>
</evidence>